<dbReference type="InterPro" id="IPR050278">
    <property type="entry name" value="Serine_Prot_S9B/DPPIV"/>
</dbReference>
<dbReference type="Pfam" id="PF00326">
    <property type="entry name" value="Peptidase_S9"/>
    <property type="match status" value="1"/>
</dbReference>
<gene>
    <name evidence="6" type="ORF">LQ567_13370</name>
</gene>
<dbReference type="Gene3D" id="3.40.50.1820">
    <property type="entry name" value="alpha/beta hydrolase"/>
    <property type="match status" value="1"/>
</dbReference>
<keyword evidence="3" id="KW-0732">Signal</keyword>
<comment type="caution">
    <text evidence="6">The sequence shown here is derived from an EMBL/GenBank/DDBJ whole genome shotgun (WGS) entry which is preliminary data.</text>
</comment>
<keyword evidence="7" id="KW-1185">Reference proteome</keyword>
<feature type="signal peptide" evidence="3">
    <location>
        <begin position="1"/>
        <end position="22"/>
    </location>
</feature>
<dbReference type="InterPro" id="IPR002469">
    <property type="entry name" value="Peptidase_S9B_N"/>
</dbReference>
<evidence type="ECO:0000313" key="7">
    <source>
        <dbReference type="Proteomes" id="UP001199816"/>
    </source>
</evidence>
<dbReference type="RefSeq" id="WP_231005019.1">
    <property type="nucleotide sequence ID" value="NZ_JAJNEC010000005.1"/>
</dbReference>
<evidence type="ECO:0000256" key="1">
    <source>
        <dbReference type="ARBA" id="ARBA00022670"/>
    </source>
</evidence>
<protein>
    <submittedName>
        <fullName evidence="6">S9 family peptidase</fullName>
    </submittedName>
</protein>
<evidence type="ECO:0000256" key="2">
    <source>
        <dbReference type="ARBA" id="ARBA00022801"/>
    </source>
</evidence>
<feature type="chain" id="PRO_5046862959" evidence="3">
    <location>
        <begin position="23"/>
        <end position="789"/>
    </location>
</feature>
<dbReference type="SUPFAM" id="SSF53474">
    <property type="entry name" value="alpha/beta-Hydrolases"/>
    <property type="match status" value="1"/>
</dbReference>
<dbReference type="Gene3D" id="2.140.10.30">
    <property type="entry name" value="Dipeptidylpeptidase IV, N-terminal domain"/>
    <property type="match status" value="1"/>
</dbReference>
<keyword evidence="1" id="KW-0645">Protease</keyword>
<dbReference type="Proteomes" id="UP001199816">
    <property type="component" value="Unassembled WGS sequence"/>
</dbReference>
<accession>A0ABS8PRR2</accession>
<evidence type="ECO:0000256" key="3">
    <source>
        <dbReference type="SAM" id="SignalP"/>
    </source>
</evidence>
<evidence type="ECO:0000313" key="6">
    <source>
        <dbReference type="EMBL" id="MCD2423759.1"/>
    </source>
</evidence>
<organism evidence="6 7">
    <name type="scientific">Niabella pedocola</name>
    <dbReference type="NCBI Taxonomy" id="1752077"/>
    <lineage>
        <taxon>Bacteria</taxon>
        <taxon>Pseudomonadati</taxon>
        <taxon>Bacteroidota</taxon>
        <taxon>Chitinophagia</taxon>
        <taxon>Chitinophagales</taxon>
        <taxon>Chitinophagaceae</taxon>
        <taxon>Niabella</taxon>
    </lineage>
</organism>
<dbReference type="PANTHER" id="PTHR11731">
    <property type="entry name" value="PROTEASE FAMILY S9B,C DIPEPTIDYL-PEPTIDASE IV-RELATED"/>
    <property type="match status" value="1"/>
</dbReference>
<dbReference type="PANTHER" id="PTHR11731:SF193">
    <property type="entry name" value="DIPEPTIDYL PEPTIDASE 9"/>
    <property type="match status" value="1"/>
</dbReference>
<feature type="domain" description="Peptidase S9 prolyl oligopeptidase catalytic" evidence="4">
    <location>
        <begin position="592"/>
        <end position="788"/>
    </location>
</feature>
<dbReference type="EMBL" id="JAJNEC010000005">
    <property type="protein sequence ID" value="MCD2423759.1"/>
    <property type="molecule type" value="Genomic_DNA"/>
</dbReference>
<dbReference type="InterPro" id="IPR001375">
    <property type="entry name" value="Peptidase_S9_cat"/>
</dbReference>
<name>A0ABS8PRR2_9BACT</name>
<reference evidence="6 7" key="1">
    <citation type="submission" date="2021-11" db="EMBL/GenBank/DDBJ databases">
        <title>Genomic of Niabella pedocola.</title>
        <authorList>
            <person name="Wu T."/>
        </authorList>
    </citation>
    <scope>NUCLEOTIDE SEQUENCE [LARGE SCALE GENOMIC DNA]</scope>
    <source>
        <strain evidence="6 7">JCM 31011</strain>
    </source>
</reference>
<feature type="domain" description="Dipeptidylpeptidase IV N-terminal" evidence="5">
    <location>
        <begin position="237"/>
        <end position="501"/>
    </location>
</feature>
<keyword evidence="2" id="KW-0378">Hydrolase</keyword>
<dbReference type="PROSITE" id="PS00708">
    <property type="entry name" value="PRO_ENDOPEP_SER"/>
    <property type="match status" value="1"/>
</dbReference>
<sequence>MKSLLTKTIAVTAMMAAVTASAQNNPGVLTVAQIMRDPKWMGSSPSGVAWGGNGSILFFNWNPDREPADSLYRISPADKTPRKVQAGTQQTVIYEAELRYNRSRSAAVWAKEGDIFYRAPGGKVTRITQTLEGEYNPVFSFNDTRVVYSRGQNLYSWEIATGASQQLTNFTNDAPADKNKKGNTEEEWLKKEQLATMDVLRERSNKRSATERYQKAAAPEQLRPVYLGGNMLTGAAISPDGRFITYQLYTAGNGKRTIVPDYVTESGYTTDISGRTKVGSPQGSARFFVYDRVRDTAYKINAEQIPGIRDVPAFVKDYPGQWEKLKKDSALRNVNIWGVVWAPNGRYALLDVYADDNKDRWLMLMDTATRNLRLVDRQHDDAWIGGPGIDPRSIGWIDNETAWFQSEATGYAHLYLYSLASAAKRALTKGNYEVQEAQLSNDKRSFYITTNAVHPGEKHFYKLSINTGKAVQLTTLAGANEVSLSPDEKYLAIRNSFINSPWELYLQENRAGAKPVQITTKAQSAEYRQIKWRTPDVISFAARDGAPVYARVYKPENARPGMPAVFFVHGAGYLQNAHKWWSSYFREYMFNNLLADNGYYVMDIDYRGSAGYGRDWRTGIYRHMGGKDLTDHVDAVKYLTDTYKIDPAKVGIYGGSYGGFMTLMALFTTPDVFASGAALRPVTDWANYNHGYTSNILNEPFTDSIAYHKSSPVYFANGLKGNLLICHGMVDVNVHYQDAVKLAQRLMELKKDNWELASYPMEDHGFVEPVSWTDEYKRIFKLFEQTLKK</sequence>
<proteinExistence type="predicted"/>
<evidence type="ECO:0000259" key="5">
    <source>
        <dbReference type="Pfam" id="PF00930"/>
    </source>
</evidence>
<dbReference type="InterPro" id="IPR029058">
    <property type="entry name" value="AB_hydrolase_fold"/>
</dbReference>
<dbReference type="InterPro" id="IPR002471">
    <property type="entry name" value="Pept_S9_AS"/>
</dbReference>
<dbReference type="SUPFAM" id="SSF82171">
    <property type="entry name" value="DPP6 N-terminal domain-like"/>
    <property type="match status" value="1"/>
</dbReference>
<dbReference type="Pfam" id="PF00930">
    <property type="entry name" value="DPPIV_N"/>
    <property type="match status" value="1"/>
</dbReference>
<evidence type="ECO:0000259" key="4">
    <source>
        <dbReference type="Pfam" id="PF00326"/>
    </source>
</evidence>